<keyword evidence="8" id="KW-1185">Reference proteome</keyword>
<dbReference type="GO" id="GO:0030267">
    <property type="term" value="F:glyoxylate reductase (NADPH) activity"/>
    <property type="evidence" value="ECO:0007669"/>
    <property type="project" value="TreeGrafter"/>
</dbReference>
<dbReference type="Gene3D" id="3.40.50.720">
    <property type="entry name" value="NAD(P)-binding Rossmann-like Domain"/>
    <property type="match status" value="2"/>
</dbReference>
<protein>
    <submittedName>
        <fullName evidence="7">2-hydroxyacid dehydrogenase</fullName>
    </submittedName>
</protein>
<sequence>MARKTIVVSIPVSEKCLSRLSSAYDVITLPNGLGSGSPDLDPNTVWAIVTNGSTGLSQADMARLPGLKLACSFGAGYENIDLDGARHHGVSVTHAPNTNMETVADHALALMLAVSRDICVRDRALRTGAWASIRSPRPTLSGSRLGMIGLGNIGQAIAGRGEAFGMEVTYTAPEVMPGVTWPRLPDAVALAAVSDFLVVACPGGPATRHLVNREVLEALGPKGFLVNISRGMVVDTAALVEVLQRGGIAGAGLDVFEGEPALPAALRDLDNVVLTPHMAGRSPAAEEAQVTALLHNLDAAREGRPLTAQLA</sequence>
<feature type="domain" description="D-isomer specific 2-hydroxyacid dehydrogenase NAD-binding" evidence="6">
    <location>
        <begin position="108"/>
        <end position="279"/>
    </location>
</feature>
<evidence type="ECO:0000256" key="2">
    <source>
        <dbReference type="ARBA" id="ARBA00023002"/>
    </source>
</evidence>
<dbReference type="PANTHER" id="PTHR10996">
    <property type="entry name" value="2-HYDROXYACID DEHYDROGENASE-RELATED"/>
    <property type="match status" value="1"/>
</dbReference>
<dbReference type="FunFam" id="3.40.50.720:FF:000213">
    <property type="entry name" value="Putative 2-hydroxyacid dehydrogenase"/>
    <property type="match status" value="1"/>
</dbReference>
<comment type="caution">
    <text evidence="7">The sequence shown here is derived from an EMBL/GenBank/DDBJ whole genome shotgun (WGS) entry which is preliminary data.</text>
</comment>
<dbReference type="RefSeq" id="WP_176353979.1">
    <property type="nucleotide sequence ID" value="NZ_JABWDU010000003.1"/>
</dbReference>
<dbReference type="SUPFAM" id="SSF51735">
    <property type="entry name" value="NAD(P)-binding Rossmann-fold domains"/>
    <property type="match status" value="1"/>
</dbReference>
<dbReference type="InterPro" id="IPR006139">
    <property type="entry name" value="D-isomer_2_OHA_DH_cat_dom"/>
</dbReference>
<dbReference type="EMBL" id="JABWDU010000003">
    <property type="protein sequence ID" value="NVD40515.1"/>
    <property type="molecule type" value="Genomic_DNA"/>
</dbReference>
<dbReference type="GO" id="GO:0051287">
    <property type="term" value="F:NAD binding"/>
    <property type="evidence" value="ECO:0007669"/>
    <property type="project" value="InterPro"/>
</dbReference>
<dbReference type="SUPFAM" id="SSF52283">
    <property type="entry name" value="Formate/glycerate dehydrogenase catalytic domain-like"/>
    <property type="match status" value="1"/>
</dbReference>
<name>A0A7Y6UNQ3_9HYPH</name>
<evidence type="ECO:0000313" key="8">
    <source>
        <dbReference type="Proteomes" id="UP000520198"/>
    </source>
</evidence>
<proteinExistence type="inferred from homology"/>
<dbReference type="Proteomes" id="UP000520198">
    <property type="component" value="Unassembled WGS sequence"/>
</dbReference>
<organism evidence="7 8">
    <name type="scientific">Ensifer oleiphilus</name>
    <dbReference type="NCBI Taxonomy" id="2742698"/>
    <lineage>
        <taxon>Bacteria</taxon>
        <taxon>Pseudomonadati</taxon>
        <taxon>Pseudomonadota</taxon>
        <taxon>Alphaproteobacteria</taxon>
        <taxon>Hyphomicrobiales</taxon>
        <taxon>Rhizobiaceae</taxon>
        <taxon>Sinorhizobium/Ensifer group</taxon>
        <taxon>Ensifer</taxon>
    </lineage>
</organism>
<evidence type="ECO:0000313" key="7">
    <source>
        <dbReference type="EMBL" id="NVD40515.1"/>
    </source>
</evidence>
<comment type="similarity">
    <text evidence="4">Belongs to the D-isomer specific 2-hydroxyacid dehydrogenase family.</text>
</comment>
<feature type="domain" description="D-isomer specific 2-hydroxyacid dehydrogenase catalytic" evidence="5">
    <location>
        <begin position="45"/>
        <end position="306"/>
    </location>
</feature>
<dbReference type="InterPro" id="IPR050223">
    <property type="entry name" value="D-isomer_2-hydroxyacid_DH"/>
</dbReference>
<dbReference type="PANTHER" id="PTHR10996:SF178">
    <property type="entry name" value="2-HYDROXYACID DEHYDROGENASE YGL185C-RELATED"/>
    <property type="match status" value="1"/>
</dbReference>
<evidence type="ECO:0000256" key="3">
    <source>
        <dbReference type="ARBA" id="ARBA00023027"/>
    </source>
</evidence>
<keyword evidence="1" id="KW-0521">NADP</keyword>
<evidence type="ECO:0000256" key="4">
    <source>
        <dbReference type="RuleBase" id="RU003719"/>
    </source>
</evidence>
<evidence type="ECO:0000259" key="6">
    <source>
        <dbReference type="Pfam" id="PF02826"/>
    </source>
</evidence>
<dbReference type="GO" id="GO:0016618">
    <property type="term" value="F:hydroxypyruvate reductase [NAD(P)H] activity"/>
    <property type="evidence" value="ECO:0007669"/>
    <property type="project" value="TreeGrafter"/>
</dbReference>
<dbReference type="Pfam" id="PF00389">
    <property type="entry name" value="2-Hacid_dh"/>
    <property type="match status" value="1"/>
</dbReference>
<dbReference type="InterPro" id="IPR006140">
    <property type="entry name" value="D-isomer_DH_NAD-bd"/>
</dbReference>
<evidence type="ECO:0000259" key="5">
    <source>
        <dbReference type="Pfam" id="PF00389"/>
    </source>
</evidence>
<keyword evidence="2 4" id="KW-0560">Oxidoreductase</keyword>
<dbReference type="InterPro" id="IPR036291">
    <property type="entry name" value="NAD(P)-bd_dom_sf"/>
</dbReference>
<dbReference type="CDD" id="cd12156">
    <property type="entry name" value="HPPR"/>
    <property type="match status" value="1"/>
</dbReference>
<accession>A0A7Y6UNQ3</accession>
<dbReference type="Pfam" id="PF02826">
    <property type="entry name" value="2-Hacid_dh_C"/>
    <property type="match status" value="1"/>
</dbReference>
<keyword evidence="3" id="KW-0520">NAD</keyword>
<evidence type="ECO:0000256" key="1">
    <source>
        <dbReference type="ARBA" id="ARBA00022857"/>
    </source>
</evidence>
<gene>
    <name evidence="7" type="ORF">HT585_16725</name>
</gene>
<dbReference type="GO" id="GO:0005829">
    <property type="term" value="C:cytosol"/>
    <property type="evidence" value="ECO:0007669"/>
    <property type="project" value="TreeGrafter"/>
</dbReference>
<dbReference type="AlphaFoldDB" id="A0A7Y6UNQ3"/>
<reference evidence="7 8" key="1">
    <citation type="submission" date="2020-06" db="EMBL/GenBank/DDBJ databases">
        <authorList>
            <person name="Grouzdev D.S."/>
        </authorList>
    </citation>
    <scope>NUCLEOTIDE SEQUENCE [LARGE SCALE GENOMIC DNA]</scope>
    <source>
        <strain evidence="7 8">HO-A22</strain>
    </source>
</reference>